<dbReference type="InterPro" id="IPR010398">
    <property type="entry name" value="DUF997"/>
</dbReference>
<keyword evidence="1" id="KW-1133">Transmembrane helix</keyword>
<evidence type="ECO:0000313" key="3">
    <source>
        <dbReference type="Proteomes" id="UP000253805"/>
    </source>
</evidence>
<keyword evidence="1" id="KW-0812">Transmembrane</keyword>
<evidence type="ECO:0000256" key="1">
    <source>
        <dbReference type="SAM" id="Phobius"/>
    </source>
</evidence>
<accession>A0A369P364</accession>
<protein>
    <submittedName>
        <fullName evidence="2">DUF997 domain-containing protein</fullName>
    </submittedName>
</protein>
<reference evidence="2 3" key="1">
    <citation type="journal article" date="2018" name="Elife">
        <title>Discovery and characterization of a prevalent human gut bacterial enzyme sufficient for the inactivation of a family of plant toxins.</title>
        <authorList>
            <person name="Koppel N."/>
            <person name="Bisanz J.E."/>
            <person name="Pandelia M.E."/>
            <person name="Turnbaugh P.J."/>
            <person name="Balskus E.P."/>
        </authorList>
    </citation>
    <scope>NUCLEOTIDE SEQUENCE [LARGE SCALE GENOMIC DNA]</scope>
    <source>
        <strain evidence="2 3">OB21 GAM 11</strain>
    </source>
</reference>
<organism evidence="2 3">
    <name type="scientific">Adlercreutzia equolifaciens subsp. celatus</name>
    <dbReference type="NCBI Taxonomy" id="394340"/>
    <lineage>
        <taxon>Bacteria</taxon>
        <taxon>Bacillati</taxon>
        <taxon>Actinomycetota</taxon>
        <taxon>Coriobacteriia</taxon>
        <taxon>Eggerthellales</taxon>
        <taxon>Eggerthellaceae</taxon>
        <taxon>Adlercreutzia</taxon>
    </lineage>
</organism>
<gene>
    <name evidence="2" type="ORF">C1850_02255</name>
</gene>
<feature type="transmembrane region" description="Helical" evidence="1">
    <location>
        <begin position="21"/>
        <end position="42"/>
    </location>
</feature>
<evidence type="ECO:0000313" key="2">
    <source>
        <dbReference type="EMBL" id="RDC46442.1"/>
    </source>
</evidence>
<proteinExistence type="predicted"/>
<feature type="transmembrane region" description="Helical" evidence="1">
    <location>
        <begin position="54"/>
        <end position="75"/>
    </location>
</feature>
<comment type="caution">
    <text evidence="2">The sequence shown here is derived from an EMBL/GenBank/DDBJ whole genome shotgun (WGS) entry which is preliminary data.</text>
</comment>
<dbReference type="Pfam" id="PF06196">
    <property type="entry name" value="DUF997"/>
    <property type="match status" value="1"/>
</dbReference>
<dbReference type="Proteomes" id="UP000253805">
    <property type="component" value="Unassembled WGS sequence"/>
</dbReference>
<keyword evidence="1" id="KW-0472">Membrane</keyword>
<dbReference type="EMBL" id="PPUT01000003">
    <property type="protein sequence ID" value="RDC46442.1"/>
    <property type="molecule type" value="Genomic_DNA"/>
</dbReference>
<dbReference type="AlphaFoldDB" id="A0A369P364"/>
<sequence length="110" mass="11260">MGMRRTFSTYGAKMRQANREAVATVIALAVIVAVWLVGGIGLAGCGIEVFSTPLWIIGGTIGPWIAAIVCAVVLARCVFADFSLDDDAEAVSDAASAGATGAEGEEARRG</sequence>
<name>A0A369P364_9ACTN</name>